<protein>
    <submittedName>
        <fullName evidence="2">Metallo-beta-lactamase superfamily protein</fullName>
    </submittedName>
</protein>
<dbReference type="PANTHER" id="PTHR43084">
    <property type="entry name" value="PERSULFIDE DIOXYGENASE ETHE1"/>
    <property type="match status" value="1"/>
</dbReference>
<dbReference type="Gene3D" id="3.60.15.10">
    <property type="entry name" value="Ribonuclease Z/Hydroxyacylglutathione hydrolase-like"/>
    <property type="match status" value="1"/>
</dbReference>
<keyword evidence="3" id="KW-1185">Reference proteome</keyword>
<dbReference type="Pfam" id="PF00753">
    <property type="entry name" value="Lactamase_B"/>
    <property type="match status" value="1"/>
</dbReference>
<reference evidence="3" key="1">
    <citation type="submission" date="2016-10" db="EMBL/GenBank/DDBJ databases">
        <authorList>
            <person name="Varghese N."/>
        </authorList>
    </citation>
    <scope>NUCLEOTIDE SEQUENCE [LARGE SCALE GENOMIC DNA]</scope>
    <source>
        <strain evidence="3">DSM 17980</strain>
    </source>
</reference>
<evidence type="ECO:0000313" key="2">
    <source>
        <dbReference type="EMBL" id="SFV08384.1"/>
    </source>
</evidence>
<accession>A0A1I7LFF9</accession>
<evidence type="ECO:0000313" key="3">
    <source>
        <dbReference type="Proteomes" id="UP000183508"/>
    </source>
</evidence>
<gene>
    <name evidence="2" type="ORF">SAMN05421543_1449</name>
</gene>
<dbReference type="GO" id="GO:0070813">
    <property type="term" value="P:hydrogen sulfide metabolic process"/>
    <property type="evidence" value="ECO:0007669"/>
    <property type="project" value="TreeGrafter"/>
</dbReference>
<dbReference type="InterPro" id="IPR001279">
    <property type="entry name" value="Metallo-B-lactamas"/>
</dbReference>
<sequence length="122" mass="13464">MIFRQYLHTEPIAASYLFGCGGKGKGVVVDPLIQDVDFYVRQATELGMQITYVFDTHLHADHVSGGRALAEKTGAEYVLHESAPVNFPFKGVADGDEVVVGNVVILYLPQSQPRQKGWVKMK</sequence>
<dbReference type="PANTHER" id="PTHR43084:SF1">
    <property type="entry name" value="PERSULFIDE DIOXYGENASE ETHE1, MITOCHONDRIAL"/>
    <property type="match status" value="1"/>
</dbReference>
<dbReference type="InterPro" id="IPR036866">
    <property type="entry name" value="RibonucZ/Hydroxyglut_hydro"/>
</dbReference>
<dbReference type="GO" id="GO:0006749">
    <property type="term" value="P:glutathione metabolic process"/>
    <property type="evidence" value="ECO:0007669"/>
    <property type="project" value="TreeGrafter"/>
</dbReference>
<dbReference type="STRING" id="392015.SAMN05421543_1449"/>
<dbReference type="Proteomes" id="UP000183508">
    <property type="component" value="Unassembled WGS sequence"/>
</dbReference>
<dbReference type="InterPro" id="IPR051682">
    <property type="entry name" value="Mito_Persulfide_Diox"/>
</dbReference>
<evidence type="ECO:0000259" key="1">
    <source>
        <dbReference type="Pfam" id="PF00753"/>
    </source>
</evidence>
<dbReference type="OrthoDB" id="9784009at2"/>
<dbReference type="SUPFAM" id="SSF56281">
    <property type="entry name" value="Metallo-hydrolase/oxidoreductase"/>
    <property type="match status" value="1"/>
</dbReference>
<proteinExistence type="predicted"/>
<dbReference type="GO" id="GO:0050313">
    <property type="term" value="F:sulfur dioxygenase activity"/>
    <property type="evidence" value="ECO:0007669"/>
    <property type="project" value="TreeGrafter"/>
</dbReference>
<dbReference type="EMBL" id="FPBV01000044">
    <property type="protein sequence ID" value="SFV08384.1"/>
    <property type="molecule type" value="Genomic_DNA"/>
</dbReference>
<feature type="domain" description="Metallo-beta-lactamase" evidence="1">
    <location>
        <begin position="13"/>
        <end position="87"/>
    </location>
</feature>
<dbReference type="AlphaFoldDB" id="A0A1I7LFF9"/>
<dbReference type="RefSeq" id="WP_074956689.1">
    <property type="nucleotide sequence ID" value="NZ_FPBV01000044.1"/>
</dbReference>
<organism evidence="2 3">
    <name type="scientific">Alicyclobacillus macrosporangiidus</name>
    <dbReference type="NCBI Taxonomy" id="392015"/>
    <lineage>
        <taxon>Bacteria</taxon>
        <taxon>Bacillati</taxon>
        <taxon>Bacillota</taxon>
        <taxon>Bacilli</taxon>
        <taxon>Bacillales</taxon>
        <taxon>Alicyclobacillaceae</taxon>
        <taxon>Alicyclobacillus</taxon>
    </lineage>
</organism>
<name>A0A1I7LFF9_9BACL</name>